<evidence type="ECO:0000256" key="1">
    <source>
        <dbReference type="SAM" id="MobiDB-lite"/>
    </source>
</evidence>
<reference evidence="2" key="1">
    <citation type="submission" date="2021-01" db="EMBL/GenBank/DDBJ databases">
        <authorList>
            <person name="Corre E."/>
            <person name="Pelletier E."/>
            <person name="Niang G."/>
            <person name="Scheremetjew M."/>
            <person name="Finn R."/>
            <person name="Kale V."/>
            <person name="Holt S."/>
            <person name="Cochrane G."/>
            <person name="Meng A."/>
            <person name="Brown T."/>
            <person name="Cohen L."/>
        </authorList>
    </citation>
    <scope>NUCLEOTIDE SEQUENCE</scope>
    <source>
        <strain evidence="2">UIO037</strain>
    </source>
</reference>
<sequence>MRGRPRKRPLVQPSDVQLSPAGGHNLCTLQRAPTPSGSQRSPIVYKQELTPAEERRSARKRRRDRNRQSELLAVERTERAAKPTLSFAQRLLDTVDREQPELSFNMDVLERRLRTAEHGWRQDQRAAAGALRGGAEDAELMVRAAVHLLVGDRADQQWTPAGRERVACGVCQRAFAANRHGVARKHVCAPVIACQVK</sequence>
<protein>
    <submittedName>
        <fullName evidence="2">Uncharacterized protein</fullName>
    </submittedName>
</protein>
<accession>A0A7S4HCN1</accession>
<feature type="region of interest" description="Disordered" evidence="1">
    <location>
        <begin position="1"/>
        <end position="73"/>
    </location>
</feature>
<gene>
    <name evidence="2" type="ORF">CPOL0286_LOCUS295</name>
</gene>
<name>A0A7S4HCN1_9EUKA</name>
<dbReference type="EMBL" id="HBKO01000550">
    <property type="protein sequence ID" value="CAE2194942.1"/>
    <property type="molecule type" value="Transcribed_RNA"/>
</dbReference>
<dbReference type="AlphaFoldDB" id="A0A7S4HCN1"/>
<evidence type="ECO:0000313" key="2">
    <source>
        <dbReference type="EMBL" id="CAE2194942.1"/>
    </source>
</evidence>
<organism evidence="2">
    <name type="scientific">Prymnesium polylepis</name>
    <dbReference type="NCBI Taxonomy" id="72548"/>
    <lineage>
        <taxon>Eukaryota</taxon>
        <taxon>Haptista</taxon>
        <taxon>Haptophyta</taxon>
        <taxon>Prymnesiophyceae</taxon>
        <taxon>Prymnesiales</taxon>
        <taxon>Prymnesiaceae</taxon>
        <taxon>Prymnesium</taxon>
    </lineage>
</organism>
<feature type="compositionally biased region" description="Polar residues" evidence="1">
    <location>
        <begin position="27"/>
        <end position="41"/>
    </location>
</feature>
<proteinExistence type="predicted"/>